<evidence type="ECO:0000259" key="1">
    <source>
        <dbReference type="SMART" id="SM00587"/>
    </source>
</evidence>
<organism evidence="2">
    <name type="scientific">Culicoides sonorensis</name>
    <name type="common">Biting midge</name>
    <dbReference type="NCBI Taxonomy" id="179676"/>
    <lineage>
        <taxon>Eukaryota</taxon>
        <taxon>Metazoa</taxon>
        <taxon>Ecdysozoa</taxon>
        <taxon>Arthropoda</taxon>
        <taxon>Hexapoda</taxon>
        <taxon>Insecta</taxon>
        <taxon>Pterygota</taxon>
        <taxon>Neoptera</taxon>
        <taxon>Endopterygota</taxon>
        <taxon>Diptera</taxon>
        <taxon>Nematocera</taxon>
        <taxon>Chironomoidea</taxon>
        <taxon>Ceratopogonidae</taxon>
        <taxon>Ceratopogoninae</taxon>
        <taxon>Culicoides</taxon>
        <taxon>Monoculicoides</taxon>
    </lineage>
</organism>
<dbReference type="InterPro" id="IPR011009">
    <property type="entry name" value="Kinase-like_dom_sf"/>
</dbReference>
<sequence length="416" mass="48884">MSNELQFEIPSWMNIDYFENVLKEITKDARTLLHSIEFGPASRAGDGFASTIFRVNCVYDAPHHENKFNEKISLIVKTEPIEEGLKKIMLNHERAFRTEIKMYSEVLPKIELALTKALQKPIKIGPSLLFQSLTPAPVIILEDLIELGCEMSETTFGYDESLLVVTRLAQLHAASVYVNQNQIDLSQIRNSFFHIDKTKDFCIADRLISQSLKLFIEAAEKRDDYSPVVIERLKYFCDHFIELLEEVYVSTENKKYFVLTHNDYHRKNMVFKKKNDKIVDFYLFDYQFCLWSTPVIDLFYFFYQICSKETRQKYRPDLIRSYFEEYQKILKALNCNTSIVIPCLEELDNEFLKFKAAEVMQVVCFYKYQFMSWTDEDLKKLGKLDHFTQTKAIYAGNLFHAAVKPELERLLLNEGF</sequence>
<dbReference type="PANTHER" id="PTHR11012:SF12">
    <property type="entry name" value="CHK KINASE-LIKE DOMAIN-CONTAINING PROTEIN-RELATED"/>
    <property type="match status" value="1"/>
</dbReference>
<dbReference type="OMA" id="FRANVEY"/>
<dbReference type="PANTHER" id="PTHR11012">
    <property type="entry name" value="PROTEIN KINASE-LIKE DOMAIN-CONTAINING"/>
    <property type="match status" value="1"/>
</dbReference>
<dbReference type="EMBL" id="UFQS01000934">
    <property type="protein sequence ID" value="SSX07833.1"/>
    <property type="molecule type" value="Genomic_DNA"/>
</dbReference>
<dbReference type="SUPFAM" id="SSF56112">
    <property type="entry name" value="Protein kinase-like (PK-like)"/>
    <property type="match status" value="1"/>
</dbReference>
<dbReference type="InterPro" id="IPR004119">
    <property type="entry name" value="EcKL"/>
</dbReference>
<dbReference type="AlphaFoldDB" id="A0A336KTF4"/>
<dbReference type="Pfam" id="PF02958">
    <property type="entry name" value="EcKL"/>
    <property type="match status" value="1"/>
</dbReference>
<evidence type="ECO:0000313" key="3">
    <source>
        <dbReference type="EMBL" id="SSX28067.1"/>
    </source>
</evidence>
<reference evidence="2" key="1">
    <citation type="submission" date="2018-04" db="EMBL/GenBank/DDBJ databases">
        <authorList>
            <person name="Go L.Y."/>
            <person name="Mitchell J.A."/>
        </authorList>
    </citation>
    <scope>NUCLEOTIDE SEQUENCE</scope>
    <source>
        <tissue evidence="2">Whole organism</tissue>
    </source>
</reference>
<evidence type="ECO:0000313" key="2">
    <source>
        <dbReference type="EMBL" id="SSX07833.1"/>
    </source>
</evidence>
<dbReference type="Gene3D" id="3.90.1200.10">
    <property type="match status" value="1"/>
</dbReference>
<gene>
    <name evidence="2" type="primary">CSON015135</name>
</gene>
<dbReference type="EMBL" id="UFQT01000934">
    <property type="protein sequence ID" value="SSX28067.1"/>
    <property type="molecule type" value="Genomic_DNA"/>
</dbReference>
<feature type="domain" description="CHK kinase-like" evidence="1">
    <location>
        <begin position="139"/>
        <end position="332"/>
    </location>
</feature>
<dbReference type="SMART" id="SM00587">
    <property type="entry name" value="CHK"/>
    <property type="match status" value="1"/>
</dbReference>
<reference evidence="3" key="2">
    <citation type="submission" date="2018-07" db="EMBL/GenBank/DDBJ databases">
        <authorList>
            <person name="Quirk P.G."/>
            <person name="Krulwich T.A."/>
        </authorList>
    </citation>
    <scope>NUCLEOTIDE SEQUENCE</scope>
</reference>
<name>A0A336KTF4_CULSO</name>
<proteinExistence type="predicted"/>
<accession>A0A336KTF4</accession>
<protein>
    <submittedName>
        <fullName evidence="2">CSON015135 protein</fullName>
    </submittedName>
</protein>
<dbReference type="InterPro" id="IPR015897">
    <property type="entry name" value="CHK_kinase-like"/>
</dbReference>
<dbReference type="VEuPathDB" id="VectorBase:CSON015135"/>